<dbReference type="AlphaFoldDB" id="A0AAV0PLI3"/>
<accession>A0AAV0PLI3</accession>
<evidence type="ECO:0000313" key="2">
    <source>
        <dbReference type="EMBL" id="CAI0471156.1"/>
    </source>
</evidence>
<proteinExistence type="predicted"/>
<feature type="compositionally biased region" description="Low complexity" evidence="1">
    <location>
        <begin position="43"/>
        <end position="52"/>
    </location>
</feature>
<protein>
    <submittedName>
        <fullName evidence="2">Uncharacterized protein</fullName>
    </submittedName>
</protein>
<reference evidence="2" key="1">
    <citation type="submission" date="2022-08" db="EMBL/GenBank/DDBJ databases">
        <authorList>
            <person name="Gutierrez-Valencia J."/>
        </authorList>
    </citation>
    <scope>NUCLEOTIDE SEQUENCE</scope>
</reference>
<dbReference type="Proteomes" id="UP001154282">
    <property type="component" value="Unassembled WGS sequence"/>
</dbReference>
<organism evidence="2 3">
    <name type="scientific">Linum tenue</name>
    <dbReference type="NCBI Taxonomy" id="586396"/>
    <lineage>
        <taxon>Eukaryota</taxon>
        <taxon>Viridiplantae</taxon>
        <taxon>Streptophyta</taxon>
        <taxon>Embryophyta</taxon>
        <taxon>Tracheophyta</taxon>
        <taxon>Spermatophyta</taxon>
        <taxon>Magnoliopsida</taxon>
        <taxon>eudicotyledons</taxon>
        <taxon>Gunneridae</taxon>
        <taxon>Pentapetalae</taxon>
        <taxon>rosids</taxon>
        <taxon>fabids</taxon>
        <taxon>Malpighiales</taxon>
        <taxon>Linaceae</taxon>
        <taxon>Linum</taxon>
    </lineage>
</organism>
<evidence type="ECO:0000313" key="3">
    <source>
        <dbReference type="Proteomes" id="UP001154282"/>
    </source>
</evidence>
<dbReference type="EMBL" id="CAMGYJ010000009">
    <property type="protein sequence ID" value="CAI0471156.1"/>
    <property type="molecule type" value="Genomic_DNA"/>
</dbReference>
<sequence length="163" mass="17896">MARQRVAGDPKPVNHGFRVVMVSSMEGAPNAINVDIASNVNAPENGVQVQPQPEQPVQPEPEQPGNVEELEAQPPHTSERLADRLFDCLLDWNIDDSEAAVEGLDGLFSTMTLEDTSVEEAEPGGPELTLMRSPFAHEDMIGNLLWDQVSIDDFWSAGLHRLE</sequence>
<feature type="region of interest" description="Disordered" evidence="1">
    <location>
        <begin position="36"/>
        <end position="76"/>
    </location>
</feature>
<gene>
    <name evidence="2" type="ORF">LITE_LOCUS38812</name>
</gene>
<comment type="caution">
    <text evidence="2">The sequence shown here is derived from an EMBL/GenBank/DDBJ whole genome shotgun (WGS) entry which is preliminary data.</text>
</comment>
<evidence type="ECO:0000256" key="1">
    <source>
        <dbReference type="SAM" id="MobiDB-lite"/>
    </source>
</evidence>
<feature type="compositionally biased region" description="Pro residues" evidence="1">
    <location>
        <begin position="53"/>
        <end position="62"/>
    </location>
</feature>
<keyword evidence="3" id="KW-1185">Reference proteome</keyword>
<name>A0AAV0PLI3_9ROSI</name>